<keyword evidence="3" id="KW-1185">Reference proteome</keyword>
<gene>
    <name evidence="2" type="ORF">CLV81_2575</name>
</gene>
<organism evidence="2 3">
    <name type="scientific">Flagellimonas meridianipacifica</name>
    <dbReference type="NCBI Taxonomy" id="1080225"/>
    <lineage>
        <taxon>Bacteria</taxon>
        <taxon>Pseudomonadati</taxon>
        <taxon>Bacteroidota</taxon>
        <taxon>Flavobacteriia</taxon>
        <taxon>Flavobacteriales</taxon>
        <taxon>Flavobacteriaceae</taxon>
        <taxon>Flagellimonas</taxon>
    </lineage>
</organism>
<proteinExistence type="predicted"/>
<protein>
    <recommendedName>
        <fullName evidence="4">Outer membrane protein with beta-barrel domain</fullName>
    </recommendedName>
</protein>
<dbReference type="OrthoDB" id="1189985at2"/>
<name>A0A2T0M9N1_9FLAO</name>
<feature type="signal peptide" evidence="1">
    <location>
        <begin position="1"/>
        <end position="22"/>
    </location>
</feature>
<evidence type="ECO:0000256" key="1">
    <source>
        <dbReference type="SAM" id="SignalP"/>
    </source>
</evidence>
<dbReference type="RefSeq" id="WP_146129897.1">
    <property type="nucleotide sequence ID" value="NZ_PVYX01000002.1"/>
</dbReference>
<evidence type="ECO:0008006" key="4">
    <source>
        <dbReference type="Google" id="ProtNLM"/>
    </source>
</evidence>
<accession>A0A2T0M9N1</accession>
<sequence>MRFLASCILFISLSVFPLSTVAQTASDSLNLPTVHMVTFERVSSRNYQSWSIQYREFEKQSEEFVIPITLSFGNTTIDGDFLENKDIKEVDTYSLGFGFDGYEYLGSGFYFNLGLGAFPGVETIESQNGDRTTRFLIGGTASTGFLFIPFPEFGLVLGLNAIGRLSNSNVISSSIGFGIEAGFNF</sequence>
<evidence type="ECO:0000313" key="3">
    <source>
        <dbReference type="Proteomes" id="UP000237640"/>
    </source>
</evidence>
<reference evidence="2 3" key="1">
    <citation type="submission" date="2018-03" db="EMBL/GenBank/DDBJ databases">
        <title>Genomic Encyclopedia of Archaeal and Bacterial Type Strains, Phase II (KMG-II): from individual species to whole genera.</title>
        <authorList>
            <person name="Goeker M."/>
        </authorList>
    </citation>
    <scope>NUCLEOTIDE SEQUENCE [LARGE SCALE GENOMIC DNA]</scope>
    <source>
        <strain evidence="2 3">DSM 25027</strain>
    </source>
</reference>
<keyword evidence="1" id="KW-0732">Signal</keyword>
<feature type="chain" id="PRO_5015702626" description="Outer membrane protein with beta-barrel domain" evidence="1">
    <location>
        <begin position="23"/>
        <end position="185"/>
    </location>
</feature>
<dbReference type="Proteomes" id="UP000237640">
    <property type="component" value="Unassembled WGS sequence"/>
</dbReference>
<dbReference type="AlphaFoldDB" id="A0A2T0M9N1"/>
<dbReference type="EMBL" id="PVYX01000002">
    <property type="protein sequence ID" value="PRX54178.1"/>
    <property type="molecule type" value="Genomic_DNA"/>
</dbReference>
<comment type="caution">
    <text evidence="2">The sequence shown here is derived from an EMBL/GenBank/DDBJ whole genome shotgun (WGS) entry which is preliminary data.</text>
</comment>
<evidence type="ECO:0000313" key="2">
    <source>
        <dbReference type="EMBL" id="PRX54178.1"/>
    </source>
</evidence>